<dbReference type="EMBL" id="SMLK01000007">
    <property type="protein sequence ID" value="TFY97573.1"/>
    <property type="molecule type" value="Genomic_DNA"/>
</dbReference>
<feature type="binding site" evidence="15">
    <location>
        <position position="985"/>
    </location>
    <ligand>
        <name>Mg(2+)</name>
        <dbReference type="ChEBI" id="CHEBI:18420"/>
    </ligand>
</feature>
<feature type="region of interest" description="Nuclease activity, interacts with RecD and RecA" evidence="15">
    <location>
        <begin position="925"/>
        <end position="1210"/>
    </location>
</feature>
<dbReference type="GO" id="GO:0008854">
    <property type="term" value="F:exodeoxyribonuclease V activity"/>
    <property type="evidence" value="ECO:0007669"/>
    <property type="project" value="UniProtKB-EC"/>
</dbReference>
<evidence type="ECO:0000256" key="2">
    <source>
        <dbReference type="ARBA" id="ARBA00022723"/>
    </source>
</evidence>
<keyword evidence="4 15" id="KW-0227">DNA damage</keyword>
<dbReference type="GO" id="GO:0005829">
    <property type="term" value="C:cytosol"/>
    <property type="evidence" value="ECO:0007669"/>
    <property type="project" value="TreeGrafter"/>
</dbReference>
<evidence type="ECO:0000313" key="20">
    <source>
        <dbReference type="Proteomes" id="UP000297839"/>
    </source>
</evidence>
<dbReference type="NCBIfam" id="TIGR00609">
    <property type="entry name" value="recB"/>
    <property type="match status" value="1"/>
</dbReference>
<dbReference type="Gene3D" id="1.10.3170.10">
    <property type="entry name" value="Recbcd, chain B, domain 2"/>
    <property type="match status" value="1"/>
</dbReference>
<evidence type="ECO:0000259" key="17">
    <source>
        <dbReference type="PROSITE" id="PS51198"/>
    </source>
</evidence>
<dbReference type="AlphaFoldDB" id="A0A4Z0BGJ4"/>
<keyword evidence="1 15" id="KW-0540">Nuclease</keyword>
<evidence type="ECO:0000313" key="19">
    <source>
        <dbReference type="EMBL" id="TFY97573.1"/>
    </source>
</evidence>
<evidence type="ECO:0000256" key="12">
    <source>
        <dbReference type="ARBA" id="ARBA00023235"/>
    </source>
</evidence>
<evidence type="ECO:0000256" key="14">
    <source>
        <dbReference type="ARBA" id="ARBA00048988"/>
    </source>
</evidence>
<dbReference type="GO" id="GO:0016887">
    <property type="term" value="F:ATP hydrolysis activity"/>
    <property type="evidence" value="ECO:0007669"/>
    <property type="project" value="RHEA"/>
</dbReference>
<comment type="domain">
    <text evidence="15">The N-terminal DNA-binding domain is a ssDNA-dependent ATPase and has ATP-dependent 3'-5' helicase function. This domain interacts with RecC.</text>
</comment>
<dbReference type="GO" id="GO:0005524">
    <property type="term" value="F:ATP binding"/>
    <property type="evidence" value="ECO:0007669"/>
    <property type="project" value="UniProtKB-UniRule"/>
</dbReference>
<dbReference type="Gene3D" id="1.10.486.10">
    <property type="entry name" value="PCRA, domain 4"/>
    <property type="match status" value="1"/>
</dbReference>
<feature type="region of interest" description="DNA-binding and helicase activity, interacts with RecC" evidence="15">
    <location>
        <begin position="1"/>
        <end position="909"/>
    </location>
</feature>
<keyword evidence="9 15" id="KW-0460">Magnesium</keyword>
<dbReference type="SUPFAM" id="SSF52540">
    <property type="entry name" value="P-loop containing nucleoside triphosphate hydrolases"/>
    <property type="match status" value="1"/>
</dbReference>
<evidence type="ECO:0000256" key="16">
    <source>
        <dbReference type="PROSITE-ProRule" id="PRU00560"/>
    </source>
</evidence>
<dbReference type="GO" id="GO:0009338">
    <property type="term" value="C:exodeoxyribonuclease V complex"/>
    <property type="evidence" value="ECO:0007669"/>
    <property type="project" value="TreeGrafter"/>
</dbReference>
<dbReference type="CDD" id="cd22352">
    <property type="entry name" value="RecB_C-like"/>
    <property type="match status" value="1"/>
</dbReference>
<evidence type="ECO:0000256" key="4">
    <source>
        <dbReference type="ARBA" id="ARBA00022763"/>
    </source>
</evidence>
<keyword evidence="5 15" id="KW-0378">Hydrolase</keyword>
<dbReference type="HAMAP" id="MF_01485">
    <property type="entry name" value="RecB"/>
    <property type="match status" value="1"/>
</dbReference>
<comment type="catalytic activity">
    <reaction evidence="13 15">
        <text>Couples ATP hydrolysis with the unwinding of duplex DNA by translocating in the 3'-5' direction.</text>
        <dbReference type="EC" id="5.6.2.4"/>
    </reaction>
</comment>
<dbReference type="InterPro" id="IPR014016">
    <property type="entry name" value="UvrD-like_ATP-bd"/>
</dbReference>
<dbReference type="GO" id="GO:0000287">
    <property type="term" value="F:magnesium ion binding"/>
    <property type="evidence" value="ECO:0007669"/>
    <property type="project" value="UniProtKB-UniRule"/>
</dbReference>
<evidence type="ECO:0000259" key="18">
    <source>
        <dbReference type="PROSITE" id="PS51217"/>
    </source>
</evidence>
<dbReference type="InterPro" id="IPR000212">
    <property type="entry name" value="DNA_helicase_UvrD/REP"/>
</dbReference>
<dbReference type="Gene3D" id="3.90.320.10">
    <property type="match status" value="1"/>
</dbReference>
<dbReference type="GO" id="GO:0043138">
    <property type="term" value="F:3'-5' DNA helicase activity"/>
    <property type="evidence" value="ECO:0007669"/>
    <property type="project" value="UniProtKB-UniRule"/>
</dbReference>
<dbReference type="PANTHER" id="PTHR11070:SF23">
    <property type="entry name" value="RECBCD ENZYME SUBUNIT RECB"/>
    <property type="match status" value="1"/>
</dbReference>
<comment type="function">
    <text evidence="15">A helicase/nuclease that prepares dsDNA breaks (DSB) for recombinational DNA repair. Binds to DSBs and unwinds DNA via a highly rapid and processive ATP-dependent bidirectional helicase activity. Unwinds dsDNA until it encounters a Chi (crossover hotspot instigator) sequence from the 3' direction. Cuts ssDNA a few nucleotides 3' to the Chi site. The properties and activities of the enzyme are changed at Chi. The Chi-altered holoenzyme produces a long 3'-ssDNA overhang and facilitates RecA-binding to the ssDNA for homologous DNA recombination and repair. Holoenzyme degrades any linearized DNA that is unable to undergo homologous recombination. In the holoenzyme this subunit contributes ATPase, 3'-5' helicase, exonuclease activity and loads RecA onto ssDNA.</text>
</comment>
<dbReference type="PANTHER" id="PTHR11070">
    <property type="entry name" value="UVRD / RECB / PCRA DNA HELICASE FAMILY MEMBER"/>
    <property type="match status" value="1"/>
</dbReference>
<sequence length="1210" mass="133021">MSLQPLDVFRVPLTGVRLVEASAGTGKTWNICGLYLRLLLEEGLDVDNVLVVTFTNAATAELKERIRGRLAEVLQVMQGRGPQSGDPFAHDLLRALDQRGIERAASAQRIESAIRQFDEASIFTIHGFAKRALDDAPLAAAVPLRQDLLEDDSELRQEAANDFWRRDIASGNTPAAVVRWMALQGDSPARLAELLRRHSGKPTAHVLWPESLDGAPVPDASVYAAAFGRARDLWLAERGEVIRCVAGSMESLSAVSYSEASLEQAVLQWDTVFASADPLGRPASGGKGLEKLKLLTAGSYRAKAKAKKSCLQHAFFDAAQEVLDEWQALQPALALGRLQVLRRFVETVPAELRERKRRRRLVAFDDMLANLDQRLRDPQGGDALAQALHERFPAALIDEFQDTDPLQFSVFDRVYGGRGRLFLVGDPKQAIYSFRNADLHTYLAAARGTDEQYSLAENQRSTGPLIDAMNALFGANPRAFMLDGLGYEPVRLGAKPRPVFEDRTGEQRAALHLWQLPAAEPKTKGEAQRLATQASAAEIARLLAAGQAGEATLQGRPIEARDIAVLVRSHREGSEMRAALAALGVGSVELAQASVFGTPDAEEIERLLAAVLEPAREGLLRAALATELLGLDASDLEAVTADEVRVSEFAQLFRGWRRLWVEQGVGPMLREVAASQSLAGRMLARGDGERRLTNFRHLSEALHEAAGAHPGPEALLRWLRRQRSEGRGESAQVRLESDRNLVQIVTIHKSKGLEYPVVFCPYLWNGRLLGGPARQPLGREYHDDGGRFVIDYRELEDPELAQVKSRMDLEAAAERLRLLYVALTRAVHRCYMVVGPYLMNKSASESHCNPLNWLAAGAGLAPLEWRQRKHEPQAIVHAWSALAANHPPAIRLEPLPETAGTPVALPRLAPESIEALAPPARIPWGWQLASYSSLAQGARVTDEAPAADHDARADDTTPMRATARDVEPGDILHFERGARAGETMHAVFERIEFGDTSTWPKRIEEAVRARPPAAMDAGVAATMLSRMARDVMATPLPGGIVLSGVRRRLVELEFALTASSLSASKLQAVLREHGYPAIAIGQPVLRGYLRGFIDLVFEHQGRMHVLDWKSSHLGWAPADYGPEPLARHMREAGYHLQYLLYTVAVHRWLRARKAGYDYERHFGGVLYLFVRGVRPGWVLEDGTPAGVFHDRPPKALVDALDAVLDGKEAA</sequence>
<keyword evidence="7 15" id="KW-0269">Exonuclease</keyword>
<feature type="domain" description="UvrD-like helicase ATP-binding" evidence="17">
    <location>
        <begin position="1"/>
        <end position="462"/>
    </location>
</feature>
<evidence type="ECO:0000256" key="7">
    <source>
        <dbReference type="ARBA" id="ARBA00022839"/>
    </source>
</evidence>
<evidence type="ECO:0000256" key="11">
    <source>
        <dbReference type="ARBA" id="ARBA00023204"/>
    </source>
</evidence>
<comment type="domain">
    <text evidence="15">The C-terminal domain has nuclease activity and interacts with RecD. It interacts with RecA, facilitating its loading onto ssDNA.</text>
</comment>
<dbReference type="OrthoDB" id="5905204at2"/>
<keyword evidence="10 15" id="KW-0238">DNA-binding</keyword>
<dbReference type="Proteomes" id="UP000297839">
    <property type="component" value="Unassembled WGS sequence"/>
</dbReference>
<dbReference type="EC" id="3.1.11.5" evidence="15"/>
<dbReference type="Pfam" id="PF13361">
    <property type="entry name" value="UvrD_C"/>
    <property type="match status" value="1"/>
</dbReference>
<comment type="caution">
    <text evidence="19">The sequence shown here is derived from an EMBL/GenBank/DDBJ whole genome shotgun (WGS) entry which is preliminary data.</text>
</comment>
<feature type="domain" description="UvrD-like helicase C-terminal" evidence="18">
    <location>
        <begin position="489"/>
        <end position="752"/>
    </location>
</feature>
<keyword evidence="2 15" id="KW-0479">Metal-binding</keyword>
<dbReference type="InterPro" id="IPR038726">
    <property type="entry name" value="PDDEXK_AddAB-type"/>
</dbReference>
<dbReference type="Pfam" id="PF12705">
    <property type="entry name" value="PDDEXK_1"/>
    <property type="match status" value="1"/>
</dbReference>
<dbReference type="EC" id="5.6.2.4" evidence="15"/>
<feature type="binding site" evidence="15">
    <location>
        <position position="1094"/>
    </location>
    <ligand>
        <name>Mg(2+)</name>
        <dbReference type="ChEBI" id="CHEBI:18420"/>
    </ligand>
</feature>
<evidence type="ECO:0000256" key="3">
    <source>
        <dbReference type="ARBA" id="ARBA00022741"/>
    </source>
</evidence>
<comment type="catalytic activity">
    <reaction evidence="14 15">
        <text>ATP + H2O = ADP + phosphate + H(+)</text>
        <dbReference type="Rhea" id="RHEA:13065"/>
        <dbReference type="ChEBI" id="CHEBI:15377"/>
        <dbReference type="ChEBI" id="CHEBI:15378"/>
        <dbReference type="ChEBI" id="CHEBI:30616"/>
        <dbReference type="ChEBI" id="CHEBI:43474"/>
        <dbReference type="ChEBI" id="CHEBI:456216"/>
        <dbReference type="EC" id="5.6.2.4"/>
    </reaction>
</comment>
<comment type="similarity">
    <text evidence="15">Belongs to the helicase family. UvrD subfamily.</text>
</comment>
<gene>
    <name evidence="15 19" type="primary">recB</name>
    <name evidence="19" type="ORF">EZ216_17740</name>
</gene>
<evidence type="ECO:0000256" key="13">
    <source>
        <dbReference type="ARBA" id="ARBA00034617"/>
    </source>
</evidence>
<evidence type="ECO:0000256" key="8">
    <source>
        <dbReference type="ARBA" id="ARBA00022840"/>
    </source>
</evidence>
<dbReference type="InterPro" id="IPR027417">
    <property type="entry name" value="P-loop_NTPase"/>
</dbReference>
<evidence type="ECO:0000256" key="15">
    <source>
        <dbReference type="HAMAP-Rule" id="MF_01485"/>
    </source>
</evidence>
<keyword evidence="8 15" id="KW-0067">ATP-binding</keyword>
<keyword evidence="3 15" id="KW-0547">Nucleotide-binding</keyword>
<protein>
    <recommendedName>
        <fullName evidence="15">RecBCD enzyme subunit RecB</fullName>
        <ecNumber evidence="15">3.1.11.5</ecNumber>
        <ecNumber evidence="15">5.6.2.4</ecNumber>
    </recommendedName>
    <alternativeName>
        <fullName evidence="15">DNA 3'-5' helicase subunit RecB</fullName>
    </alternativeName>
    <alternativeName>
        <fullName evidence="15">Exonuclease V subunit RecB</fullName>
        <shortName evidence="15">ExoV subunit RecB</shortName>
    </alternativeName>
    <alternativeName>
        <fullName evidence="15">Helicase/nuclease RecBCD subunit RecB</fullName>
    </alternativeName>
</protein>
<dbReference type="RefSeq" id="WP_135251125.1">
    <property type="nucleotide sequence ID" value="NZ_SMLK01000007.1"/>
</dbReference>
<keyword evidence="20" id="KW-1185">Reference proteome</keyword>
<reference evidence="19 20" key="1">
    <citation type="submission" date="2019-03" db="EMBL/GenBank/DDBJ databases">
        <title>Ramlibacter sp. 18x22-1, whole genome shotgun sequence.</title>
        <authorList>
            <person name="Zhang X."/>
            <person name="Feng G."/>
            <person name="Zhu H."/>
        </authorList>
    </citation>
    <scope>NUCLEOTIDE SEQUENCE [LARGE SCALE GENOMIC DNA]</scope>
    <source>
        <strain evidence="19 20">18x22-1</strain>
    </source>
</reference>
<feature type="active site" description="For nuclease activity" evidence="15">
    <location>
        <position position="1107"/>
    </location>
</feature>
<keyword evidence="12 15" id="KW-0413">Isomerase</keyword>
<feature type="binding site" evidence="16">
    <location>
        <begin position="21"/>
        <end position="28"/>
    </location>
    <ligand>
        <name>ATP</name>
        <dbReference type="ChEBI" id="CHEBI:30616"/>
    </ligand>
</feature>
<organism evidence="19 20">
    <name type="scientific">Ramlibacter humi</name>
    <dbReference type="NCBI Taxonomy" id="2530451"/>
    <lineage>
        <taxon>Bacteria</taxon>
        <taxon>Pseudomonadati</taxon>
        <taxon>Pseudomonadota</taxon>
        <taxon>Betaproteobacteria</taxon>
        <taxon>Burkholderiales</taxon>
        <taxon>Comamonadaceae</taxon>
        <taxon>Ramlibacter</taxon>
    </lineage>
</organism>
<evidence type="ECO:0000256" key="6">
    <source>
        <dbReference type="ARBA" id="ARBA00022806"/>
    </source>
</evidence>
<keyword evidence="6 15" id="KW-0347">Helicase</keyword>
<dbReference type="InterPro" id="IPR014017">
    <property type="entry name" value="DNA_helicase_UvrD-like_C"/>
</dbReference>
<dbReference type="SUPFAM" id="SSF52980">
    <property type="entry name" value="Restriction endonuclease-like"/>
    <property type="match status" value="1"/>
</dbReference>
<dbReference type="PROSITE" id="PS51198">
    <property type="entry name" value="UVRD_HELICASE_ATP_BIND"/>
    <property type="match status" value="1"/>
</dbReference>
<comment type="subunit">
    <text evidence="15">Heterotrimer of RecB, RecC and RecD. All subunits contribute to DNA-binding. Interacts with RecA.</text>
</comment>
<name>A0A4Z0BGJ4_9BURK</name>
<evidence type="ECO:0000256" key="1">
    <source>
        <dbReference type="ARBA" id="ARBA00022722"/>
    </source>
</evidence>
<evidence type="ECO:0000256" key="10">
    <source>
        <dbReference type="ARBA" id="ARBA00023125"/>
    </source>
</evidence>
<dbReference type="InterPro" id="IPR011604">
    <property type="entry name" value="PDDEXK-like_dom_sf"/>
</dbReference>
<dbReference type="Pfam" id="PF00580">
    <property type="entry name" value="UvrD-helicase"/>
    <property type="match status" value="1"/>
</dbReference>
<comment type="cofactor">
    <cofactor evidence="15">
        <name>Mg(2+)</name>
        <dbReference type="ChEBI" id="CHEBI:18420"/>
    </cofactor>
    <text evidence="15">Binds 1 Mg(2+) ion per subunit.</text>
</comment>
<dbReference type="GO" id="GO:0000724">
    <property type="term" value="P:double-strand break repair via homologous recombination"/>
    <property type="evidence" value="ECO:0007669"/>
    <property type="project" value="UniProtKB-UniRule"/>
</dbReference>
<dbReference type="Gene3D" id="3.40.50.300">
    <property type="entry name" value="P-loop containing nucleotide triphosphate hydrolases"/>
    <property type="match status" value="2"/>
</dbReference>
<dbReference type="GO" id="GO:0003677">
    <property type="term" value="F:DNA binding"/>
    <property type="evidence" value="ECO:0007669"/>
    <property type="project" value="UniProtKB-UniRule"/>
</dbReference>
<keyword evidence="11 15" id="KW-0234">DNA repair</keyword>
<comment type="miscellaneous">
    <text evidence="15">In the RecBCD complex, RecB has a slow 3'-5' helicase, an exonuclease activity and loads RecA onto ssDNA, RecD has a fast 5'-3' helicase activity, while RecC stimulates the ATPase and processivity of the RecB helicase and contributes to recognition of the Chi site.</text>
</comment>
<evidence type="ECO:0000256" key="9">
    <source>
        <dbReference type="ARBA" id="ARBA00022842"/>
    </source>
</evidence>
<dbReference type="PROSITE" id="PS51217">
    <property type="entry name" value="UVRD_HELICASE_CTER"/>
    <property type="match status" value="1"/>
</dbReference>
<feature type="binding site" evidence="15">
    <location>
        <position position="1107"/>
    </location>
    <ligand>
        <name>Mg(2+)</name>
        <dbReference type="ChEBI" id="CHEBI:18420"/>
    </ligand>
</feature>
<proteinExistence type="inferred from homology"/>
<accession>A0A4Z0BGJ4</accession>
<evidence type="ECO:0000256" key="5">
    <source>
        <dbReference type="ARBA" id="ARBA00022801"/>
    </source>
</evidence>
<comment type="catalytic activity">
    <reaction evidence="15">
        <text>Exonucleolytic cleavage (in the presence of ATP) in either 5'- to 3'- or 3'- to 5'-direction to yield 5'-phosphooligonucleotides.</text>
        <dbReference type="EC" id="3.1.11.5"/>
    </reaction>
</comment>
<dbReference type="InterPro" id="IPR004586">
    <property type="entry name" value="RecB"/>
</dbReference>
<dbReference type="InterPro" id="IPR011335">
    <property type="entry name" value="Restrct_endonuc-II-like"/>
</dbReference>